<dbReference type="EMBL" id="MU858086">
    <property type="protein sequence ID" value="KAK4214957.1"/>
    <property type="molecule type" value="Genomic_DNA"/>
</dbReference>
<feature type="compositionally biased region" description="Basic and acidic residues" evidence="1">
    <location>
        <begin position="10"/>
        <end position="19"/>
    </location>
</feature>
<dbReference type="InterPro" id="IPR045518">
    <property type="entry name" value="2EXR"/>
</dbReference>
<evidence type="ECO:0000256" key="1">
    <source>
        <dbReference type="SAM" id="MobiDB-lite"/>
    </source>
</evidence>
<dbReference type="AlphaFoldDB" id="A0AAN7B9G3"/>
<gene>
    <name evidence="3" type="ORF">QBC37DRAFT_481902</name>
</gene>
<reference evidence="3" key="2">
    <citation type="submission" date="2023-05" db="EMBL/GenBank/DDBJ databases">
        <authorList>
            <consortium name="Lawrence Berkeley National Laboratory"/>
            <person name="Steindorff A."/>
            <person name="Hensen N."/>
            <person name="Bonometti L."/>
            <person name="Westerberg I."/>
            <person name="Brannstrom I.O."/>
            <person name="Guillou S."/>
            <person name="Cros-Aarteil S."/>
            <person name="Calhoun S."/>
            <person name="Haridas S."/>
            <person name="Kuo A."/>
            <person name="Mondo S."/>
            <person name="Pangilinan J."/>
            <person name="Riley R."/>
            <person name="Labutti K."/>
            <person name="Andreopoulos B."/>
            <person name="Lipzen A."/>
            <person name="Chen C."/>
            <person name="Yanf M."/>
            <person name="Daum C."/>
            <person name="Ng V."/>
            <person name="Clum A."/>
            <person name="Ohm R."/>
            <person name="Martin F."/>
            <person name="Silar P."/>
            <person name="Natvig D."/>
            <person name="Lalanne C."/>
            <person name="Gautier V."/>
            <person name="Ament-Velasquez S.L."/>
            <person name="Kruys A."/>
            <person name="Hutchinson M.I."/>
            <person name="Powell A.J."/>
            <person name="Barry K."/>
            <person name="Miller A.N."/>
            <person name="Grigoriev I.V."/>
            <person name="Debuchy R."/>
            <person name="Gladieux P."/>
            <person name="Thoren M.H."/>
            <person name="Johannesson H."/>
        </authorList>
    </citation>
    <scope>NUCLEOTIDE SEQUENCE</scope>
    <source>
        <strain evidence="3">PSN293</strain>
    </source>
</reference>
<reference evidence="3" key="1">
    <citation type="journal article" date="2023" name="Mol. Phylogenet. Evol.">
        <title>Genome-scale phylogeny and comparative genomics of the fungal order Sordariales.</title>
        <authorList>
            <person name="Hensen N."/>
            <person name="Bonometti L."/>
            <person name="Westerberg I."/>
            <person name="Brannstrom I.O."/>
            <person name="Guillou S."/>
            <person name="Cros-Aarteil S."/>
            <person name="Calhoun S."/>
            <person name="Haridas S."/>
            <person name="Kuo A."/>
            <person name="Mondo S."/>
            <person name="Pangilinan J."/>
            <person name="Riley R."/>
            <person name="LaButti K."/>
            <person name="Andreopoulos B."/>
            <person name="Lipzen A."/>
            <person name="Chen C."/>
            <person name="Yan M."/>
            <person name="Daum C."/>
            <person name="Ng V."/>
            <person name="Clum A."/>
            <person name="Steindorff A."/>
            <person name="Ohm R.A."/>
            <person name="Martin F."/>
            <person name="Silar P."/>
            <person name="Natvig D.O."/>
            <person name="Lalanne C."/>
            <person name="Gautier V."/>
            <person name="Ament-Velasquez S.L."/>
            <person name="Kruys A."/>
            <person name="Hutchinson M.I."/>
            <person name="Powell A.J."/>
            <person name="Barry K."/>
            <person name="Miller A.N."/>
            <person name="Grigoriev I.V."/>
            <person name="Debuchy R."/>
            <person name="Gladieux P."/>
            <person name="Hiltunen Thoren M."/>
            <person name="Johannesson H."/>
        </authorList>
    </citation>
    <scope>NUCLEOTIDE SEQUENCE</scope>
    <source>
        <strain evidence="3">PSN293</strain>
    </source>
</reference>
<feature type="domain" description="2EXR" evidence="2">
    <location>
        <begin position="30"/>
        <end position="144"/>
    </location>
</feature>
<name>A0AAN7B9G3_9PEZI</name>
<feature type="compositionally biased region" description="Polar residues" evidence="1">
    <location>
        <begin position="302"/>
        <end position="320"/>
    </location>
</feature>
<dbReference type="Pfam" id="PF20150">
    <property type="entry name" value="2EXR"/>
    <property type="match status" value="1"/>
</dbReference>
<comment type="caution">
    <text evidence="3">The sequence shown here is derived from an EMBL/GenBank/DDBJ whole genome shotgun (WGS) entry which is preliminary data.</text>
</comment>
<evidence type="ECO:0000313" key="3">
    <source>
        <dbReference type="EMBL" id="KAK4214957.1"/>
    </source>
</evidence>
<feature type="region of interest" description="Disordered" evidence="1">
    <location>
        <begin position="273"/>
        <end position="320"/>
    </location>
</feature>
<evidence type="ECO:0000259" key="2">
    <source>
        <dbReference type="Pfam" id="PF20150"/>
    </source>
</evidence>
<feature type="region of interest" description="Disordered" evidence="1">
    <location>
        <begin position="1"/>
        <end position="20"/>
    </location>
</feature>
<feature type="compositionally biased region" description="Acidic residues" evidence="1">
    <location>
        <begin position="277"/>
        <end position="294"/>
    </location>
</feature>
<protein>
    <recommendedName>
        <fullName evidence="2">2EXR domain-containing protein</fullName>
    </recommendedName>
</protein>
<keyword evidence="4" id="KW-1185">Reference proteome</keyword>
<accession>A0AAN7B9G3</accession>
<evidence type="ECO:0000313" key="4">
    <source>
        <dbReference type="Proteomes" id="UP001301769"/>
    </source>
</evidence>
<proteinExistence type="predicted"/>
<dbReference type="Proteomes" id="UP001301769">
    <property type="component" value="Unassembled WGS sequence"/>
</dbReference>
<sequence>MGFHCSSSFKDSESPESNHYEMSSNALTTFTRFNDFPAEIRHMIWAEAIHPGGVENNPLEIYLRQSNDRTRPGTKPSDLLQVVFPSTWPPCHPRCIVPRACKEAWAVNLLLHPHCVKVYINSQHRDPDPPVPPRALRFHGARDRLIVFPEAPRAPDSKPKTVTVISSDVFKDTREIIFGATSTINFYDDGCNIARLLPFSPSLRRVVWGVPRTEIVHMNLNQLVPLAQAIKAGWHDWRVFLLGQTGAAPELVQNGDRFVRRCTVACRHCGWKHEEHEDGQEQDGQEQDVFDLMEEERRQLEAQGNTEQEASTGWNNALSG</sequence>
<organism evidence="3 4">
    <name type="scientific">Rhypophila decipiens</name>
    <dbReference type="NCBI Taxonomy" id="261697"/>
    <lineage>
        <taxon>Eukaryota</taxon>
        <taxon>Fungi</taxon>
        <taxon>Dikarya</taxon>
        <taxon>Ascomycota</taxon>
        <taxon>Pezizomycotina</taxon>
        <taxon>Sordariomycetes</taxon>
        <taxon>Sordariomycetidae</taxon>
        <taxon>Sordariales</taxon>
        <taxon>Naviculisporaceae</taxon>
        <taxon>Rhypophila</taxon>
    </lineage>
</organism>